<sequence length="126" mass="14076">MNVDILDLRGVEVNHRYVVAVLVSSEVAKSVIDFAPLEDRVMLLKLQTSHSILNIIQMYAPTNNKPEEAFTAVWLKLSKPLKQDDEGKDKKKDESMIPGDLAFCCCVTGISILTHGLHRQNCQILA</sequence>
<protein>
    <submittedName>
        <fullName evidence="1">Uncharacterized protein</fullName>
    </submittedName>
</protein>
<name>A0ABD2NTP3_9CUCU</name>
<dbReference type="Proteomes" id="UP001516400">
    <property type="component" value="Unassembled WGS sequence"/>
</dbReference>
<dbReference type="AlphaFoldDB" id="A0ABD2NTP3"/>
<accession>A0ABD2NTP3</accession>
<dbReference type="EMBL" id="JABFTP020000144">
    <property type="protein sequence ID" value="KAL3281989.1"/>
    <property type="molecule type" value="Genomic_DNA"/>
</dbReference>
<reference evidence="1 2" key="1">
    <citation type="journal article" date="2021" name="BMC Biol.">
        <title>Horizontally acquired antibacterial genes associated with adaptive radiation of ladybird beetles.</title>
        <authorList>
            <person name="Li H.S."/>
            <person name="Tang X.F."/>
            <person name="Huang Y.H."/>
            <person name="Xu Z.Y."/>
            <person name="Chen M.L."/>
            <person name="Du X.Y."/>
            <person name="Qiu B.Y."/>
            <person name="Chen P.T."/>
            <person name="Zhang W."/>
            <person name="Slipinski A."/>
            <person name="Escalona H.E."/>
            <person name="Waterhouse R.M."/>
            <person name="Zwick A."/>
            <person name="Pang H."/>
        </authorList>
    </citation>
    <scope>NUCLEOTIDE SEQUENCE [LARGE SCALE GENOMIC DNA]</scope>
    <source>
        <strain evidence="1">SYSU2018</strain>
    </source>
</reference>
<organism evidence="1 2">
    <name type="scientific">Cryptolaemus montrouzieri</name>
    <dbReference type="NCBI Taxonomy" id="559131"/>
    <lineage>
        <taxon>Eukaryota</taxon>
        <taxon>Metazoa</taxon>
        <taxon>Ecdysozoa</taxon>
        <taxon>Arthropoda</taxon>
        <taxon>Hexapoda</taxon>
        <taxon>Insecta</taxon>
        <taxon>Pterygota</taxon>
        <taxon>Neoptera</taxon>
        <taxon>Endopterygota</taxon>
        <taxon>Coleoptera</taxon>
        <taxon>Polyphaga</taxon>
        <taxon>Cucujiformia</taxon>
        <taxon>Coccinelloidea</taxon>
        <taxon>Coccinellidae</taxon>
        <taxon>Scymninae</taxon>
        <taxon>Scymnini</taxon>
        <taxon>Cryptolaemus</taxon>
    </lineage>
</organism>
<gene>
    <name evidence="1" type="ORF">HHI36_005192</name>
</gene>
<keyword evidence="2" id="KW-1185">Reference proteome</keyword>
<evidence type="ECO:0000313" key="2">
    <source>
        <dbReference type="Proteomes" id="UP001516400"/>
    </source>
</evidence>
<proteinExistence type="predicted"/>
<comment type="caution">
    <text evidence="1">The sequence shown here is derived from an EMBL/GenBank/DDBJ whole genome shotgun (WGS) entry which is preliminary data.</text>
</comment>
<evidence type="ECO:0000313" key="1">
    <source>
        <dbReference type="EMBL" id="KAL3281989.1"/>
    </source>
</evidence>